<reference evidence="2 3" key="1">
    <citation type="submission" date="2016-07" db="EMBL/GenBank/DDBJ databases">
        <title>Genome and transcriptome analysis of iron-reducing fermentative bacteria Anoxybacter fermentans.</title>
        <authorList>
            <person name="Zeng X."/>
            <person name="Shao Z."/>
        </authorList>
    </citation>
    <scope>NUCLEOTIDE SEQUENCE [LARGE SCALE GENOMIC DNA]</scope>
    <source>
        <strain evidence="2 3">DY22613</strain>
    </source>
</reference>
<evidence type="ECO:0000313" key="2">
    <source>
        <dbReference type="EMBL" id="AZR74429.1"/>
    </source>
</evidence>
<protein>
    <recommendedName>
        <fullName evidence="4">Asparagine synthase</fullName>
    </recommendedName>
</protein>
<evidence type="ECO:0000313" key="3">
    <source>
        <dbReference type="Proteomes" id="UP000267250"/>
    </source>
</evidence>
<keyword evidence="1" id="KW-1133">Transmembrane helix</keyword>
<evidence type="ECO:0000256" key="1">
    <source>
        <dbReference type="SAM" id="Phobius"/>
    </source>
</evidence>
<dbReference type="AlphaFoldDB" id="A0A3S9T1M0"/>
<keyword evidence="1" id="KW-0472">Membrane</keyword>
<keyword evidence="3" id="KW-1185">Reference proteome</keyword>
<dbReference type="RefSeq" id="WP_164730811.1">
    <property type="nucleotide sequence ID" value="NZ_CP016379.1"/>
</dbReference>
<accession>A0A3S9T1M0</accession>
<keyword evidence="1" id="KW-0812">Transmembrane</keyword>
<evidence type="ECO:0008006" key="4">
    <source>
        <dbReference type="Google" id="ProtNLM"/>
    </source>
</evidence>
<gene>
    <name evidence="2" type="ORF">BBF96_14165</name>
</gene>
<dbReference type="EMBL" id="CP016379">
    <property type="protein sequence ID" value="AZR74429.1"/>
    <property type="molecule type" value="Genomic_DNA"/>
</dbReference>
<dbReference type="KEGG" id="aft:BBF96_14165"/>
<proteinExistence type="predicted"/>
<feature type="transmembrane region" description="Helical" evidence="1">
    <location>
        <begin position="12"/>
        <end position="29"/>
    </location>
</feature>
<feature type="transmembrane region" description="Helical" evidence="1">
    <location>
        <begin position="36"/>
        <end position="53"/>
    </location>
</feature>
<dbReference type="Proteomes" id="UP000267250">
    <property type="component" value="Chromosome"/>
</dbReference>
<sequence length="63" mass="6780">MKKIEIPKKPSTTSWVVSGLGLLVSALGARMLKKKVGAGILGFGLAHILLGQLDRFRPTVNEH</sequence>
<organism evidence="2 3">
    <name type="scientific">Anoxybacter fermentans</name>
    <dbReference type="NCBI Taxonomy" id="1323375"/>
    <lineage>
        <taxon>Bacteria</taxon>
        <taxon>Bacillati</taxon>
        <taxon>Bacillota</taxon>
        <taxon>Clostridia</taxon>
        <taxon>Halanaerobiales</taxon>
        <taxon>Anoxybacter</taxon>
    </lineage>
</organism>
<name>A0A3S9T1M0_9FIRM</name>